<evidence type="ECO:0000256" key="2">
    <source>
        <dbReference type="SAM" id="Phobius"/>
    </source>
</evidence>
<feature type="compositionally biased region" description="Polar residues" evidence="1">
    <location>
        <begin position="228"/>
        <end position="237"/>
    </location>
</feature>
<keyword evidence="4" id="KW-1185">Reference proteome</keyword>
<dbReference type="OrthoDB" id="556365at2"/>
<dbReference type="AlphaFoldDB" id="A0A3M0GGV9"/>
<sequence>MGIKNFLNQIKEAVLAGVKTIDPAVFDHPLAQKTEWTPKAPGGSNFKTRSLVKESSSLLYYKGSTALFIFGLVFTIFPLLFVVPVFFLTNNQGPEDGFMYIFLIVPAIFLIVGLFIIRSSRKRKFLDKSAGYFYTSRKKAIYGIQVSPKKGWIKLSEIKALQILSERVSSKNGSYRSYEINAVFPDGNRHNIVDHGKYETILADAEVIADFLAVPCWNAVDGTTYTSSKTVAQPSENSRYDNDVSYETPEYTEQDLDEDYDSLKRRKL</sequence>
<feature type="transmembrane region" description="Helical" evidence="2">
    <location>
        <begin position="66"/>
        <end position="87"/>
    </location>
</feature>
<feature type="transmembrane region" description="Helical" evidence="2">
    <location>
        <begin position="99"/>
        <end position="117"/>
    </location>
</feature>
<evidence type="ECO:0000313" key="4">
    <source>
        <dbReference type="Proteomes" id="UP000281985"/>
    </source>
</evidence>
<keyword evidence="2" id="KW-0812">Transmembrane</keyword>
<feature type="compositionally biased region" description="Acidic residues" evidence="1">
    <location>
        <begin position="250"/>
        <end position="260"/>
    </location>
</feature>
<evidence type="ECO:0000313" key="3">
    <source>
        <dbReference type="EMBL" id="RMB64175.1"/>
    </source>
</evidence>
<reference evidence="3 4" key="1">
    <citation type="submission" date="2018-10" db="EMBL/GenBank/DDBJ databases">
        <title>Dokdonia luteus sp. nov., isolated from sea water.</title>
        <authorList>
            <person name="Zhou L.Y."/>
            <person name="Du Z.J."/>
        </authorList>
    </citation>
    <scope>NUCLEOTIDE SEQUENCE [LARGE SCALE GENOMIC DNA]</scope>
    <source>
        <strain evidence="3 4">SH27</strain>
    </source>
</reference>
<protein>
    <submittedName>
        <fullName evidence="3">Uncharacterized protein</fullName>
    </submittedName>
</protein>
<gene>
    <name evidence="3" type="ORF">EAX61_02000</name>
</gene>
<dbReference type="Proteomes" id="UP000281985">
    <property type="component" value="Unassembled WGS sequence"/>
</dbReference>
<dbReference type="RefSeq" id="WP_121915971.1">
    <property type="nucleotide sequence ID" value="NZ_REFV01000001.1"/>
</dbReference>
<feature type="region of interest" description="Disordered" evidence="1">
    <location>
        <begin position="228"/>
        <end position="268"/>
    </location>
</feature>
<dbReference type="EMBL" id="REFV01000001">
    <property type="protein sequence ID" value="RMB64175.1"/>
    <property type="molecule type" value="Genomic_DNA"/>
</dbReference>
<name>A0A3M0GGV9_9FLAO</name>
<evidence type="ECO:0000256" key="1">
    <source>
        <dbReference type="SAM" id="MobiDB-lite"/>
    </source>
</evidence>
<organism evidence="3 4">
    <name type="scientific">Dokdonia sinensis</name>
    <dbReference type="NCBI Taxonomy" id="2479847"/>
    <lineage>
        <taxon>Bacteria</taxon>
        <taxon>Pseudomonadati</taxon>
        <taxon>Bacteroidota</taxon>
        <taxon>Flavobacteriia</taxon>
        <taxon>Flavobacteriales</taxon>
        <taxon>Flavobacteriaceae</taxon>
        <taxon>Dokdonia</taxon>
    </lineage>
</organism>
<keyword evidence="2" id="KW-0472">Membrane</keyword>
<proteinExistence type="predicted"/>
<accession>A0A3M0GGV9</accession>
<keyword evidence="2" id="KW-1133">Transmembrane helix</keyword>
<comment type="caution">
    <text evidence="3">The sequence shown here is derived from an EMBL/GenBank/DDBJ whole genome shotgun (WGS) entry which is preliminary data.</text>
</comment>